<feature type="chain" id="PRO_5001758624" description="Lipoprotein" evidence="1">
    <location>
        <begin position="23"/>
        <end position="146"/>
    </location>
</feature>
<organism evidence="2 3">
    <name type="scientific">Endozoicomonas elysicola</name>
    <dbReference type="NCBI Taxonomy" id="305900"/>
    <lineage>
        <taxon>Bacteria</taxon>
        <taxon>Pseudomonadati</taxon>
        <taxon>Pseudomonadota</taxon>
        <taxon>Gammaproteobacteria</taxon>
        <taxon>Oceanospirillales</taxon>
        <taxon>Endozoicomonadaceae</taxon>
        <taxon>Endozoicomonas</taxon>
    </lineage>
</organism>
<evidence type="ECO:0000313" key="2">
    <source>
        <dbReference type="EMBL" id="KEI69553.1"/>
    </source>
</evidence>
<keyword evidence="3" id="KW-1185">Reference proteome</keyword>
<gene>
    <name evidence="2" type="ORF">GV64_01290</name>
</gene>
<evidence type="ECO:0000256" key="1">
    <source>
        <dbReference type="SAM" id="SignalP"/>
    </source>
</evidence>
<proteinExistence type="predicted"/>
<feature type="signal peptide" evidence="1">
    <location>
        <begin position="1"/>
        <end position="22"/>
    </location>
</feature>
<dbReference type="STRING" id="305900.GV64_01290"/>
<dbReference type="EMBL" id="JOJP01000001">
    <property type="protein sequence ID" value="KEI69553.1"/>
    <property type="molecule type" value="Genomic_DNA"/>
</dbReference>
<accession>A0A081K5X7</accession>
<reference evidence="2 3" key="1">
    <citation type="submission" date="2014-06" db="EMBL/GenBank/DDBJ databases">
        <title>Whole Genome Sequences of Three Symbiotic Endozoicomonas Bacteria.</title>
        <authorList>
            <person name="Neave M.J."/>
            <person name="Apprill A."/>
            <person name="Voolstra C.R."/>
        </authorList>
    </citation>
    <scope>NUCLEOTIDE SEQUENCE [LARGE SCALE GENOMIC DNA]</scope>
    <source>
        <strain evidence="2 3">DSM 22380</strain>
    </source>
</reference>
<dbReference type="RefSeq" id="WP_020582014.1">
    <property type="nucleotide sequence ID" value="NZ_JOJP01000001.1"/>
</dbReference>
<evidence type="ECO:0000313" key="3">
    <source>
        <dbReference type="Proteomes" id="UP000027997"/>
    </source>
</evidence>
<keyword evidence="1" id="KW-0732">Signal</keyword>
<sequence>MKNVFSGMLVSLALFLAGCASTQESQEVMAENSEVEVTRQFTGSTMTPDPVMQQVMELSKAGVLKNVRMTRSIPAQITATGPENVLACISSEGSRWLEEQQECEYMAEEICAELGGDFDPCASACRNDPEAMVCVLMCVQVCSFAE</sequence>
<comment type="caution">
    <text evidence="2">The sequence shown here is derived from an EMBL/GenBank/DDBJ whole genome shotgun (WGS) entry which is preliminary data.</text>
</comment>
<name>A0A081K5X7_9GAMM</name>
<protein>
    <recommendedName>
        <fullName evidence="4">Lipoprotein</fullName>
    </recommendedName>
</protein>
<evidence type="ECO:0008006" key="4">
    <source>
        <dbReference type="Google" id="ProtNLM"/>
    </source>
</evidence>
<dbReference type="Proteomes" id="UP000027997">
    <property type="component" value="Unassembled WGS sequence"/>
</dbReference>
<dbReference type="AlphaFoldDB" id="A0A081K5X7"/>
<dbReference type="PROSITE" id="PS51257">
    <property type="entry name" value="PROKAR_LIPOPROTEIN"/>
    <property type="match status" value="1"/>
</dbReference>